<name>A0A317CTF5_9GAMM</name>
<keyword evidence="16" id="KW-1185">Reference proteome</keyword>
<evidence type="ECO:0000256" key="9">
    <source>
        <dbReference type="ARBA" id="ARBA00023284"/>
    </source>
</evidence>
<dbReference type="GO" id="GO:0102039">
    <property type="term" value="F:NADH-dependent peroxiredoxin activity"/>
    <property type="evidence" value="ECO:0007669"/>
    <property type="project" value="InterPro"/>
</dbReference>
<feature type="binding site" evidence="11">
    <location>
        <begin position="478"/>
        <end position="488"/>
    </location>
    <ligand>
        <name>FAD</name>
        <dbReference type="ChEBI" id="CHEBI:57692"/>
    </ligand>
</feature>
<comment type="cofactor">
    <cofactor evidence="11">
        <name>FAD</name>
        <dbReference type="ChEBI" id="CHEBI:57692"/>
    </cofactor>
    <text evidence="11">Binds 1 FAD per subunit.</text>
</comment>
<evidence type="ECO:0000313" key="16">
    <source>
        <dbReference type="Proteomes" id="UP000245506"/>
    </source>
</evidence>
<evidence type="ECO:0000256" key="12">
    <source>
        <dbReference type="PIRSR" id="PIRSR000238-2"/>
    </source>
</evidence>
<dbReference type="PANTHER" id="PTHR48105">
    <property type="entry name" value="THIOREDOXIN REDUCTASE 1-RELATED-RELATED"/>
    <property type="match status" value="1"/>
</dbReference>
<dbReference type="GO" id="GO:0032991">
    <property type="term" value="C:protein-containing complex"/>
    <property type="evidence" value="ECO:0007669"/>
    <property type="project" value="UniProtKB-ARBA"/>
</dbReference>
<evidence type="ECO:0000256" key="4">
    <source>
        <dbReference type="ARBA" id="ARBA00022630"/>
    </source>
</evidence>
<dbReference type="Pfam" id="PF13192">
    <property type="entry name" value="Thioredoxin_3"/>
    <property type="match status" value="1"/>
</dbReference>
<dbReference type="GO" id="GO:0051287">
    <property type="term" value="F:NAD binding"/>
    <property type="evidence" value="ECO:0007669"/>
    <property type="project" value="InterPro"/>
</dbReference>
<evidence type="ECO:0000256" key="2">
    <source>
        <dbReference type="ARBA" id="ARBA00011738"/>
    </source>
</evidence>
<keyword evidence="9 12" id="KW-0676">Redox-active center</keyword>
<dbReference type="InterPro" id="IPR008255">
    <property type="entry name" value="Pyr_nucl-diS_OxRdtase_2_AS"/>
</dbReference>
<protein>
    <recommendedName>
        <fullName evidence="3">Alkyl hydroperoxide reductase subunit F</fullName>
    </recommendedName>
</protein>
<evidence type="ECO:0000256" key="11">
    <source>
        <dbReference type="PIRSR" id="PIRSR000238-1"/>
    </source>
</evidence>
<dbReference type="InterPro" id="IPR036249">
    <property type="entry name" value="Thioredoxin-like_sf"/>
</dbReference>
<feature type="binding site" evidence="11">
    <location>
        <begin position="214"/>
        <end position="229"/>
    </location>
    <ligand>
        <name>FAD</name>
        <dbReference type="ChEBI" id="CHEBI:57692"/>
    </ligand>
</feature>
<evidence type="ECO:0000259" key="14">
    <source>
        <dbReference type="Pfam" id="PF13192"/>
    </source>
</evidence>
<dbReference type="CDD" id="cd03026">
    <property type="entry name" value="AhpF_NTD_C"/>
    <property type="match status" value="1"/>
</dbReference>
<proteinExistence type="inferred from homology"/>
<keyword evidence="6" id="KW-0560">Oxidoreductase</keyword>
<feature type="domain" description="Thioredoxin-like fold" evidence="14">
    <location>
        <begin position="125"/>
        <end position="195"/>
    </location>
</feature>
<dbReference type="GO" id="GO:0000302">
    <property type="term" value="P:response to reactive oxygen species"/>
    <property type="evidence" value="ECO:0007669"/>
    <property type="project" value="InterPro"/>
</dbReference>
<dbReference type="PRINTS" id="PR00368">
    <property type="entry name" value="FADPNR"/>
</dbReference>
<comment type="function">
    <text evidence="10">Serves to protect the cell against DNA damage by alkyl hydroperoxides. It can use either NADH or NADPH as electron donor for direct reduction of redox dyes or of alkyl hydroperoxides when combined with the AhpC protein.</text>
</comment>
<evidence type="ECO:0000256" key="6">
    <source>
        <dbReference type="ARBA" id="ARBA00023002"/>
    </source>
</evidence>
<sequence>MLDANIKEQLKPTFSNLKSGVELVVFAGDDTKSKELLALAKDMAELSPLVSFSEGTDADERRPTLQVKAENADSSIRFSGVPMGHEFTSLILAVLHSGGHPMKVEPELIEQVRTIKGEFKFETFISLTCQNCPDVVQALNMMAVINPNISHVMIDGSVFPEEADSRKVMAVPTVFLNGEVFTQGRTSFAEIVNKIDSGASARQAESLNEKEPYEMLVVGGGPAGASAAIYSARKGIRTGIVTAKFGGQVLDTVGIENFISVKKTEGPKLVAHLEEHVKDYAVDVMRDQMASKIVAAEQVGGLISVELENGAVLKSRSIVLSTGARWREINVPGEKEYLGKGVAYCPHCDGPLFKGKRVAVVGGGNSGIEAAIDLAGLVGHVTVLEFGDTLRADAVLVRKAESLPNITIIKNAATTEITGDGDKVNAIHYTDRTNDESKTVELEGIFVQIGLIPNTEFLKDDIELSQHGEIIIDNRGATNVPGVFAAGDATTVPFKQIIIAMGAGSTAALGAFDYMIRSSAPAEEVSDAA</sequence>
<dbReference type="Gene3D" id="3.40.30.80">
    <property type="match status" value="1"/>
</dbReference>
<evidence type="ECO:0000256" key="10">
    <source>
        <dbReference type="ARBA" id="ARBA00024806"/>
    </source>
</evidence>
<keyword evidence="7 11" id="KW-0520">NAD</keyword>
<dbReference type="SUPFAM" id="SSF51905">
    <property type="entry name" value="FAD/NAD(P)-binding domain"/>
    <property type="match status" value="1"/>
</dbReference>
<evidence type="ECO:0000256" key="5">
    <source>
        <dbReference type="ARBA" id="ARBA00022827"/>
    </source>
</evidence>
<dbReference type="RefSeq" id="WP_109821487.1">
    <property type="nucleotide sequence ID" value="NZ_QGKL01000004.1"/>
</dbReference>
<dbReference type="PRINTS" id="PR00469">
    <property type="entry name" value="PNDRDTASEII"/>
</dbReference>
<dbReference type="Proteomes" id="UP000245506">
    <property type="component" value="Unassembled WGS sequence"/>
</dbReference>
<evidence type="ECO:0000259" key="13">
    <source>
        <dbReference type="Pfam" id="PF07992"/>
    </source>
</evidence>
<reference evidence="15 16" key="1">
    <citation type="submission" date="2018-05" db="EMBL/GenBank/DDBJ databases">
        <title>Leucothrix arctica sp. nov., isolated from Arctic seawater.</title>
        <authorList>
            <person name="Choi A."/>
            <person name="Baek K."/>
        </authorList>
    </citation>
    <scope>NUCLEOTIDE SEQUENCE [LARGE SCALE GENOMIC DNA]</scope>
    <source>
        <strain evidence="15 16">IMCC9719</strain>
    </source>
</reference>
<evidence type="ECO:0000256" key="1">
    <source>
        <dbReference type="ARBA" id="ARBA00009333"/>
    </source>
</evidence>
<dbReference type="PROSITE" id="PS00573">
    <property type="entry name" value="PYRIDINE_REDOX_2"/>
    <property type="match status" value="1"/>
</dbReference>
<dbReference type="Pfam" id="PF07992">
    <property type="entry name" value="Pyr_redox_2"/>
    <property type="match status" value="1"/>
</dbReference>
<keyword evidence="5 11" id="KW-0274">FAD</keyword>
<dbReference type="SUPFAM" id="SSF52833">
    <property type="entry name" value="Thioredoxin-like"/>
    <property type="match status" value="2"/>
</dbReference>
<dbReference type="GO" id="GO:0005829">
    <property type="term" value="C:cytosol"/>
    <property type="evidence" value="ECO:0007669"/>
    <property type="project" value="UniProtKB-ARBA"/>
</dbReference>
<evidence type="ECO:0000256" key="7">
    <source>
        <dbReference type="ARBA" id="ARBA00023027"/>
    </source>
</evidence>
<accession>A0A317CTF5</accession>
<keyword evidence="11" id="KW-0521">NADP</keyword>
<dbReference type="Gene3D" id="3.50.50.60">
    <property type="entry name" value="FAD/NAD(P)-binding domain"/>
    <property type="match status" value="2"/>
</dbReference>
<dbReference type="PROSITE" id="PS51354">
    <property type="entry name" value="GLUTAREDOXIN_2"/>
    <property type="match status" value="1"/>
</dbReference>
<dbReference type="GO" id="GO:0050660">
    <property type="term" value="F:flavin adenine dinucleotide binding"/>
    <property type="evidence" value="ECO:0007669"/>
    <property type="project" value="InterPro"/>
</dbReference>
<dbReference type="OrthoDB" id="9806179at2"/>
<keyword evidence="8 12" id="KW-1015">Disulfide bond</keyword>
<dbReference type="InterPro" id="IPR044141">
    <property type="entry name" value="AhpF_NTD_C"/>
</dbReference>
<dbReference type="InterPro" id="IPR023753">
    <property type="entry name" value="FAD/NAD-binding_dom"/>
</dbReference>
<comment type="caution">
    <text evidence="15">The sequence shown here is derived from an EMBL/GenBank/DDBJ whole genome shotgun (WGS) entry which is preliminary data.</text>
</comment>
<dbReference type="InterPro" id="IPR012336">
    <property type="entry name" value="Thioredoxin-like_fold"/>
</dbReference>
<comment type="subunit">
    <text evidence="2">Homodimer.</text>
</comment>
<dbReference type="FunFam" id="3.50.50.60:FF:000007">
    <property type="entry name" value="Alkyl hydroperoxide reductase, F subunit"/>
    <property type="match status" value="1"/>
</dbReference>
<comment type="similarity">
    <text evidence="1">Belongs to the class-II pyridine nucleotide-disulfide oxidoreductase family.</text>
</comment>
<dbReference type="EMBL" id="QGKL01000004">
    <property type="protein sequence ID" value="PWQ99592.1"/>
    <property type="molecule type" value="Genomic_DNA"/>
</dbReference>
<feature type="disulfide bond" description="Redox-active" evidence="12">
    <location>
        <begin position="345"/>
        <end position="348"/>
    </location>
</feature>
<dbReference type="NCBIfam" id="TIGR03140">
    <property type="entry name" value="AhpF"/>
    <property type="match status" value="1"/>
</dbReference>
<evidence type="ECO:0000313" key="15">
    <source>
        <dbReference type="EMBL" id="PWQ99592.1"/>
    </source>
</evidence>
<feature type="domain" description="FAD/NAD(P)-binding" evidence="13">
    <location>
        <begin position="214"/>
        <end position="504"/>
    </location>
</feature>
<dbReference type="AlphaFoldDB" id="A0A317CTF5"/>
<feature type="binding site" evidence="11">
    <location>
        <begin position="357"/>
        <end position="371"/>
    </location>
    <ligand>
        <name>NAD(+)</name>
        <dbReference type="ChEBI" id="CHEBI:57540"/>
    </ligand>
</feature>
<evidence type="ECO:0000256" key="8">
    <source>
        <dbReference type="ARBA" id="ARBA00023157"/>
    </source>
</evidence>
<organism evidence="15 16">
    <name type="scientific">Leucothrix arctica</name>
    <dbReference type="NCBI Taxonomy" id="1481894"/>
    <lineage>
        <taxon>Bacteria</taxon>
        <taxon>Pseudomonadati</taxon>
        <taxon>Pseudomonadota</taxon>
        <taxon>Gammaproteobacteria</taxon>
        <taxon>Thiotrichales</taxon>
        <taxon>Thiotrichaceae</taxon>
        <taxon>Leucothrix</taxon>
    </lineage>
</organism>
<evidence type="ECO:0000256" key="3">
    <source>
        <dbReference type="ARBA" id="ARBA00020059"/>
    </source>
</evidence>
<keyword evidence="4" id="KW-0285">Flavoprotein</keyword>
<dbReference type="InterPro" id="IPR050097">
    <property type="entry name" value="Ferredoxin-NADP_redctase_2"/>
</dbReference>
<dbReference type="GO" id="GO:0016668">
    <property type="term" value="F:oxidoreductase activity, acting on a sulfur group of donors, NAD(P) as acceptor"/>
    <property type="evidence" value="ECO:0007669"/>
    <property type="project" value="UniProtKB-ARBA"/>
</dbReference>
<dbReference type="InterPro" id="IPR044142">
    <property type="entry name" value="AhpF_NTD_N"/>
</dbReference>
<dbReference type="InterPro" id="IPR012081">
    <property type="entry name" value="Alkyl_hydroperoxide_Rdtase_suF"/>
</dbReference>
<dbReference type="CDD" id="cd02974">
    <property type="entry name" value="AhpF_NTD_N"/>
    <property type="match status" value="1"/>
</dbReference>
<dbReference type="PIRSF" id="PIRSF000238">
    <property type="entry name" value="AhpF"/>
    <property type="match status" value="1"/>
</dbReference>
<gene>
    <name evidence="15" type="ORF">DKT75_00545</name>
</gene>
<dbReference type="InterPro" id="IPR036188">
    <property type="entry name" value="FAD/NAD-bd_sf"/>
</dbReference>